<dbReference type="EMBL" id="JACOMF010000105">
    <property type="protein sequence ID" value="MBC4019008.1"/>
    <property type="molecule type" value="Genomic_DNA"/>
</dbReference>
<dbReference type="Proteomes" id="UP000600101">
    <property type="component" value="Unassembled WGS sequence"/>
</dbReference>
<protein>
    <recommendedName>
        <fullName evidence="1">site-specific DNA-methyltransferase (adenine-specific)</fullName>
        <ecNumber evidence="1">2.1.1.72</ecNumber>
    </recommendedName>
</protein>
<keyword evidence="3" id="KW-0808">Transferase</keyword>
<comment type="caution">
    <text evidence="5">The sequence shown here is derived from an EMBL/GenBank/DDBJ whole genome shotgun (WGS) entry which is preliminary data.</text>
</comment>
<evidence type="ECO:0000256" key="4">
    <source>
        <dbReference type="ARBA" id="ARBA00047942"/>
    </source>
</evidence>
<evidence type="ECO:0000313" key="5">
    <source>
        <dbReference type="EMBL" id="MBC4019008.1"/>
    </source>
</evidence>
<keyword evidence="6" id="KW-1185">Reference proteome</keyword>
<dbReference type="PANTHER" id="PTHR33841:SF1">
    <property type="entry name" value="DNA METHYLTRANSFERASE A"/>
    <property type="match status" value="1"/>
</dbReference>
<dbReference type="Gene3D" id="3.40.50.150">
    <property type="entry name" value="Vaccinia Virus protein VP39"/>
    <property type="match status" value="1"/>
</dbReference>
<dbReference type="GO" id="GO:0009007">
    <property type="term" value="F:site-specific DNA-methyltransferase (adenine-specific) activity"/>
    <property type="evidence" value="ECO:0007669"/>
    <property type="project" value="UniProtKB-EC"/>
</dbReference>
<evidence type="ECO:0000313" key="6">
    <source>
        <dbReference type="Proteomes" id="UP000600101"/>
    </source>
</evidence>
<dbReference type="InterPro" id="IPR029063">
    <property type="entry name" value="SAM-dependent_MTases_sf"/>
</dbReference>
<accession>A0A9X0R5N3</accession>
<dbReference type="AlphaFoldDB" id="A0A9X0R5N3"/>
<reference evidence="5" key="1">
    <citation type="submission" date="2020-08" db="EMBL/GenBank/DDBJ databases">
        <authorList>
            <person name="Hu Y."/>
            <person name="Nguyen S.V."/>
            <person name="Li F."/>
            <person name="Fanning S."/>
        </authorList>
    </citation>
    <scope>NUCLEOTIDE SEQUENCE</scope>
    <source>
        <strain evidence="5">SYSU D8009</strain>
    </source>
</reference>
<organism evidence="5 6">
    <name type="scientific">Siccirubricoccus deserti</name>
    <dbReference type="NCBI Taxonomy" id="2013562"/>
    <lineage>
        <taxon>Bacteria</taxon>
        <taxon>Pseudomonadati</taxon>
        <taxon>Pseudomonadota</taxon>
        <taxon>Alphaproteobacteria</taxon>
        <taxon>Acetobacterales</taxon>
        <taxon>Roseomonadaceae</taxon>
        <taxon>Siccirubricoccus</taxon>
    </lineage>
</organism>
<name>A0A9X0R5N3_9PROT</name>
<dbReference type="SUPFAM" id="SSF53335">
    <property type="entry name" value="S-adenosyl-L-methionine-dependent methyltransferases"/>
    <property type="match status" value="1"/>
</dbReference>
<keyword evidence="2 5" id="KW-0489">Methyltransferase</keyword>
<dbReference type="GO" id="GO:0032259">
    <property type="term" value="P:methylation"/>
    <property type="evidence" value="ECO:0007669"/>
    <property type="project" value="UniProtKB-KW"/>
</dbReference>
<dbReference type="PANTHER" id="PTHR33841">
    <property type="entry name" value="DNA METHYLTRANSFERASE YEEA-RELATED"/>
    <property type="match status" value="1"/>
</dbReference>
<evidence type="ECO:0000256" key="2">
    <source>
        <dbReference type="ARBA" id="ARBA00022603"/>
    </source>
</evidence>
<evidence type="ECO:0000256" key="3">
    <source>
        <dbReference type="ARBA" id="ARBA00022679"/>
    </source>
</evidence>
<dbReference type="EC" id="2.1.1.72" evidence="1"/>
<sequence length="1051" mass="114804">MSTLDRALRRRLETTIREARDVAEKAAADAIRRLGVADDAAPTYLSEEQKALRVRLRAHARTLGDRWDGAQKRLLTTVQLQEAVAYEAWHRMLFGRFLVERDLLIHPEMGVAIGPDELRELAQEEGLPDEWALVERLAAPALPAVFRPDDPLLAVPLAPEFAKGLRALVVGLPVQVFAAEDSLGWTYQFWRAAEKDAVNRAGGKIGAADLPAVTQLFTEPYMVKFLLHNTLGAWWAGKVLAGNPDLARDAADEQALRDACSHGLEGVAWEFLRFVKDGDGTGPWRPAAGTFPGWPRPTAEITFLDPCAGSGHFLVEAFGLLAALRRAEEGLSGEEAARAVLRDNLHGLEIDGRCVQIAAFNVALAAWRMAGGPVPLPQPQIAWVGAQPSPRVEMAALAGGDASLRQALEALHDQFAQAPLLGSLLEVGARDLLDADLRERGEAALALLRSAEPERAEGAVAARGLLDAAGLLARQYVLLATNVPFLGRGRQHPTLADFISSRMPDAKADLATAMVQRMRRLATAHGAVASVTPQNWLFISAYKAFREGLLGRASLSIVAGIGPRGFETISGEVVNTALVIFRNSVPDAGTVFVGVDANKARDVQQKAEVLHAAKIHVQRQAAQKANPDLRIAIQEVAGGTLLSKYAQSFWGQGTGDTQRFYRSYWEVGFLGKKWAYVQSSVDETQVYGGCSQCVLWENGQGTLDNLAKELRLIEGHSGIRPTRGSEAWRKFGVAASLMNKLPVSIYHGHIFDANAAAIIPNNPDDLGAIWCFCSSNEFHDAVRAIDKKMNVMNHTLLKVPFDFEYWKSIADERYPDGVPEPYSDEPTQWLFHGHPAHTIPGTELHVALARLAGFRWPAEIDTDMRLAPLARERATAAAALAGADANGLLTLHGAGTDKPLADQLRDLLACAYDEAWSNTRELALIRAADALLDKKEFKDATLEGWLRDRAFRQHCVLFYQRPFLWQVWDGGKGGFSAFLHYHRLNRAALEKLTYTLLGDWTARMKAEGRAAEEGWALQLGLSGSLCLGRYDAAEGAIACRDANSLPSRMSC</sequence>
<dbReference type="RefSeq" id="WP_186773746.1">
    <property type="nucleotide sequence ID" value="NZ_JACOMF010000105.1"/>
</dbReference>
<gene>
    <name evidence="5" type="ORF">H7965_27595</name>
</gene>
<comment type="catalytic activity">
    <reaction evidence="4">
        <text>a 2'-deoxyadenosine in DNA + S-adenosyl-L-methionine = an N(6)-methyl-2'-deoxyadenosine in DNA + S-adenosyl-L-homocysteine + H(+)</text>
        <dbReference type="Rhea" id="RHEA:15197"/>
        <dbReference type="Rhea" id="RHEA-COMP:12418"/>
        <dbReference type="Rhea" id="RHEA-COMP:12419"/>
        <dbReference type="ChEBI" id="CHEBI:15378"/>
        <dbReference type="ChEBI" id="CHEBI:57856"/>
        <dbReference type="ChEBI" id="CHEBI:59789"/>
        <dbReference type="ChEBI" id="CHEBI:90615"/>
        <dbReference type="ChEBI" id="CHEBI:90616"/>
        <dbReference type="EC" id="2.1.1.72"/>
    </reaction>
</comment>
<proteinExistence type="predicted"/>
<dbReference type="InterPro" id="IPR050953">
    <property type="entry name" value="N4_N6_ade-DNA_methylase"/>
</dbReference>
<evidence type="ECO:0000256" key="1">
    <source>
        <dbReference type="ARBA" id="ARBA00011900"/>
    </source>
</evidence>